<feature type="region of interest" description="Disordered" evidence="1">
    <location>
        <begin position="93"/>
        <end position="138"/>
    </location>
</feature>
<dbReference type="Pfam" id="PF26130">
    <property type="entry name" value="PB1-like"/>
    <property type="match status" value="1"/>
</dbReference>
<organism evidence="3 4">
    <name type="scientific">Morella rubra</name>
    <name type="common">Chinese bayberry</name>
    <dbReference type="NCBI Taxonomy" id="262757"/>
    <lineage>
        <taxon>Eukaryota</taxon>
        <taxon>Viridiplantae</taxon>
        <taxon>Streptophyta</taxon>
        <taxon>Embryophyta</taxon>
        <taxon>Tracheophyta</taxon>
        <taxon>Spermatophyta</taxon>
        <taxon>Magnoliopsida</taxon>
        <taxon>eudicotyledons</taxon>
        <taxon>Gunneridae</taxon>
        <taxon>Pentapetalae</taxon>
        <taxon>rosids</taxon>
        <taxon>fabids</taxon>
        <taxon>Fagales</taxon>
        <taxon>Myricaceae</taxon>
        <taxon>Morella</taxon>
    </lineage>
</organism>
<reference evidence="3 4" key="1">
    <citation type="journal article" date="2019" name="Plant Biotechnol. J.">
        <title>The red bayberry genome and genetic basis of sex determination.</title>
        <authorList>
            <person name="Jia H.M."/>
            <person name="Jia H.J."/>
            <person name="Cai Q.L."/>
            <person name="Wang Y."/>
            <person name="Zhao H.B."/>
            <person name="Yang W.F."/>
            <person name="Wang G.Y."/>
            <person name="Li Y.H."/>
            <person name="Zhan D.L."/>
            <person name="Shen Y.T."/>
            <person name="Niu Q.F."/>
            <person name="Chang L."/>
            <person name="Qiu J."/>
            <person name="Zhao L."/>
            <person name="Xie H.B."/>
            <person name="Fu W.Y."/>
            <person name="Jin J."/>
            <person name="Li X.W."/>
            <person name="Jiao Y."/>
            <person name="Zhou C.C."/>
            <person name="Tu T."/>
            <person name="Chai C.Y."/>
            <person name="Gao J.L."/>
            <person name="Fan L.J."/>
            <person name="van de Weg E."/>
            <person name="Wang J.Y."/>
            <person name="Gao Z.S."/>
        </authorList>
    </citation>
    <scope>NUCLEOTIDE SEQUENCE [LARGE SCALE GENOMIC DNA]</scope>
    <source>
        <tissue evidence="3">Leaves</tissue>
    </source>
</reference>
<feature type="domain" description="PB1-like" evidence="2">
    <location>
        <begin position="2"/>
        <end position="85"/>
    </location>
</feature>
<feature type="compositionally biased region" description="Basic residues" evidence="1">
    <location>
        <begin position="129"/>
        <end position="138"/>
    </location>
</feature>
<evidence type="ECO:0000313" key="4">
    <source>
        <dbReference type="Proteomes" id="UP000516437"/>
    </source>
</evidence>
<keyword evidence="4" id="KW-1185">Reference proteome</keyword>
<protein>
    <recommendedName>
        <fullName evidence="2">PB1-like domain-containing protein</fullName>
    </recommendedName>
</protein>
<proteinExistence type="predicted"/>
<sequence length="138" mass="15516">MVELFIHHSGSINFVSGTYTGGDISYIGKKDSDYLSVVVFYKFVREDLGYLNVTRLAWKFDEAVGPFKLLESDDDCRHLSVKIYKEQSKELHDGAGTSTGIEIPTNRNRETAQSMGVSTELRPPDRIAGRRARGVQRT</sequence>
<accession>A0A6A1WX78</accession>
<gene>
    <name evidence="3" type="ORF">CJ030_MR7G001995</name>
</gene>
<evidence type="ECO:0000256" key="1">
    <source>
        <dbReference type="SAM" id="MobiDB-lite"/>
    </source>
</evidence>
<dbReference type="EMBL" id="RXIC02000005">
    <property type="protein sequence ID" value="KAB1228268.1"/>
    <property type="molecule type" value="Genomic_DNA"/>
</dbReference>
<name>A0A6A1WX78_9ROSI</name>
<comment type="caution">
    <text evidence="3">The sequence shown here is derived from an EMBL/GenBank/DDBJ whole genome shotgun (WGS) entry which is preliminary data.</text>
</comment>
<dbReference type="OrthoDB" id="1752300at2759"/>
<dbReference type="Proteomes" id="UP000516437">
    <property type="component" value="Unassembled WGS sequence"/>
</dbReference>
<dbReference type="InterPro" id="IPR058594">
    <property type="entry name" value="PB1-like_dom_pln"/>
</dbReference>
<dbReference type="AlphaFoldDB" id="A0A6A1WX78"/>
<evidence type="ECO:0000313" key="3">
    <source>
        <dbReference type="EMBL" id="KAB1228268.1"/>
    </source>
</evidence>
<evidence type="ECO:0000259" key="2">
    <source>
        <dbReference type="Pfam" id="PF26130"/>
    </source>
</evidence>